<keyword evidence="2" id="KW-0472">Membrane</keyword>
<evidence type="ECO:0000256" key="2">
    <source>
        <dbReference type="SAM" id="Phobius"/>
    </source>
</evidence>
<dbReference type="SUPFAM" id="SSF48452">
    <property type="entry name" value="TPR-like"/>
    <property type="match status" value="1"/>
</dbReference>
<feature type="transmembrane region" description="Helical" evidence="2">
    <location>
        <begin position="210"/>
        <end position="227"/>
    </location>
</feature>
<dbReference type="Proteomes" id="UP001241072">
    <property type="component" value="Unassembled WGS sequence"/>
</dbReference>
<proteinExistence type="predicted"/>
<feature type="transmembrane region" description="Helical" evidence="2">
    <location>
        <begin position="104"/>
        <end position="129"/>
    </location>
</feature>
<evidence type="ECO:0000313" key="4">
    <source>
        <dbReference type="Proteomes" id="UP001241072"/>
    </source>
</evidence>
<gene>
    <name evidence="3" type="ORF">Q5716_03790</name>
</gene>
<comment type="caution">
    <text evidence="3">The sequence shown here is derived from an EMBL/GenBank/DDBJ whole genome shotgun (WGS) entry which is preliminary data.</text>
</comment>
<dbReference type="SMART" id="SM00028">
    <property type="entry name" value="TPR"/>
    <property type="match status" value="2"/>
</dbReference>
<evidence type="ECO:0000256" key="1">
    <source>
        <dbReference type="PROSITE-ProRule" id="PRU00339"/>
    </source>
</evidence>
<dbReference type="Pfam" id="PF13428">
    <property type="entry name" value="TPR_14"/>
    <property type="match status" value="1"/>
</dbReference>
<keyword evidence="2" id="KW-1133">Transmembrane helix</keyword>
<dbReference type="InterPro" id="IPR019734">
    <property type="entry name" value="TPR_rpt"/>
</dbReference>
<name>A0ABT9BJZ7_9MICO</name>
<sequence length="228" mass="24899">MIYADVSDRALIRATNRLLELAPEDPASHVARGDAFVAMRRTRGAEAAFRRALELDPNDSSALRGLAAAQQRRGMFGDSVSVLATDLAVRPADDRTLTLLRQALVAAVLRWEVSLWATWLLLMIAAPTVPDAARFGAQLAVVAASIGFAVWFWRRFGRSSRRGLRPALRQARSRDRFLVVIAAAAAVGWVCCAAVPFVPAEARDILLTKAGWTFFGTALLTGVRWTLK</sequence>
<evidence type="ECO:0000313" key="3">
    <source>
        <dbReference type="EMBL" id="MDO7881344.1"/>
    </source>
</evidence>
<keyword evidence="1" id="KW-0802">TPR repeat</keyword>
<feature type="transmembrane region" description="Helical" evidence="2">
    <location>
        <begin position="135"/>
        <end position="156"/>
    </location>
</feature>
<accession>A0ABT9BJZ7</accession>
<feature type="transmembrane region" description="Helical" evidence="2">
    <location>
        <begin position="177"/>
        <end position="198"/>
    </location>
</feature>
<dbReference type="PROSITE" id="PS50005">
    <property type="entry name" value="TPR"/>
    <property type="match status" value="1"/>
</dbReference>
<reference evidence="3 4" key="1">
    <citation type="submission" date="2023-07" db="EMBL/GenBank/DDBJ databases">
        <title>Protaetiibacter sp. nov WY-16 isolated from soil.</title>
        <authorList>
            <person name="Liu B."/>
            <person name="Wan Y."/>
        </authorList>
    </citation>
    <scope>NUCLEOTIDE SEQUENCE [LARGE SCALE GENOMIC DNA]</scope>
    <source>
        <strain evidence="3 4">WY-16</strain>
    </source>
</reference>
<dbReference type="InterPro" id="IPR011990">
    <property type="entry name" value="TPR-like_helical_dom_sf"/>
</dbReference>
<keyword evidence="4" id="KW-1185">Reference proteome</keyword>
<keyword evidence="2" id="KW-0812">Transmembrane</keyword>
<feature type="repeat" description="TPR" evidence="1">
    <location>
        <begin position="26"/>
        <end position="59"/>
    </location>
</feature>
<dbReference type="Gene3D" id="1.25.40.10">
    <property type="entry name" value="Tetratricopeptide repeat domain"/>
    <property type="match status" value="1"/>
</dbReference>
<organism evidence="3 4">
    <name type="scientific">Antiquaquibacter soli</name>
    <dbReference type="NCBI Taxonomy" id="3064523"/>
    <lineage>
        <taxon>Bacteria</taxon>
        <taxon>Bacillati</taxon>
        <taxon>Actinomycetota</taxon>
        <taxon>Actinomycetes</taxon>
        <taxon>Micrococcales</taxon>
        <taxon>Microbacteriaceae</taxon>
        <taxon>Antiquaquibacter</taxon>
    </lineage>
</organism>
<dbReference type="EMBL" id="JAUQUB010000001">
    <property type="protein sequence ID" value="MDO7881344.1"/>
    <property type="molecule type" value="Genomic_DNA"/>
</dbReference>
<protein>
    <submittedName>
        <fullName evidence="3">Tetratricopeptide repeat protein</fullName>
    </submittedName>
</protein>